<reference evidence="7" key="1">
    <citation type="journal article" date="2019" name="Int. J. Syst. Evol. Microbiol.">
        <title>The Global Catalogue of Microorganisms (GCM) 10K type strain sequencing project: providing services to taxonomists for standard genome sequencing and annotation.</title>
        <authorList>
            <consortium name="The Broad Institute Genomics Platform"/>
            <consortium name="The Broad Institute Genome Sequencing Center for Infectious Disease"/>
            <person name="Wu L."/>
            <person name="Ma J."/>
        </authorList>
    </citation>
    <scope>NUCLEOTIDE SEQUENCE [LARGE SCALE GENOMIC DNA]</scope>
    <source>
        <strain evidence="7">NBRC 111756</strain>
    </source>
</reference>
<dbReference type="InterPro" id="IPR052211">
    <property type="entry name" value="Cpx_auxiliary_protein"/>
</dbReference>
<evidence type="ECO:0000256" key="1">
    <source>
        <dbReference type="ARBA" id="ARBA00004418"/>
    </source>
</evidence>
<dbReference type="EMBL" id="JBHSWE010000001">
    <property type="protein sequence ID" value="MFC6673071.1"/>
    <property type="molecule type" value="Genomic_DNA"/>
</dbReference>
<comment type="caution">
    <text evidence="6">The sequence shown here is derived from an EMBL/GenBank/DDBJ whole genome shotgun (WGS) entry which is preliminary data.</text>
</comment>
<keyword evidence="3 5" id="KW-0732">Signal</keyword>
<evidence type="ECO:0000313" key="6">
    <source>
        <dbReference type="EMBL" id="MFC6673071.1"/>
    </source>
</evidence>
<sequence>MKIQALKTKTAGLALVLGAVVTAPAALAHGQYGMGGPMMGGGYGGHGMMGGYGMGMGPGMMGGYGMGMGPGMMEGFGSPGMALDLDKEQRQKMRDLQNEMHEKQWALMTRMHEEHNRLRELYSADELDPKAIGEQQQKLFDLHRQMTENRIETQNRMEQVLTPEQREKVQSFRHGGMMGW</sequence>
<protein>
    <submittedName>
        <fullName evidence="6">Spy/CpxP family protein refolding chaperone</fullName>
    </submittedName>
</protein>
<dbReference type="Pfam" id="PF07813">
    <property type="entry name" value="LTXXQ"/>
    <property type="match status" value="1"/>
</dbReference>
<evidence type="ECO:0000256" key="2">
    <source>
        <dbReference type="ARBA" id="ARBA00008441"/>
    </source>
</evidence>
<dbReference type="RefSeq" id="WP_379911467.1">
    <property type="nucleotide sequence ID" value="NZ_JBHSWE010000001.1"/>
</dbReference>
<accession>A0ABW2A6P9</accession>
<evidence type="ECO:0000256" key="3">
    <source>
        <dbReference type="ARBA" id="ARBA00022729"/>
    </source>
</evidence>
<dbReference type="InterPro" id="IPR012899">
    <property type="entry name" value="LTXXQ"/>
</dbReference>
<gene>
    <name evidence="6" type="ORF">ACFQDL_25515</name>
</gene>
<dbReference type="CDD" id="cd09916">
    <property type="entry name" value="CpxP_like"/>
    <property type="match status" value="1"/>
</dbReference>
<proteinExistence type="inferred from homology"/>
<organism evidence="6 7">
    <name type="scientific">Marinobacterium aestuariivivens</name>
    <dbReference type="NCBI Taxonomy" id="1698799"/>
    <lineage>
        <taxon>Bacteria</taxon>
        <taxon>Pseudomonadati</taxon>
        <taxon>Pseudomonadota</taxon>
        <taxon>Gammaproteobacteria</taxon>
        <taxon>Oceanospirillales</taxon>
        <taxon>Oceanospirillaceae</taxon>
        <taxon>Marinobacterium</taxon>
    </lineage>
</organism>
<dbReference type="Proteomes" id="UP001596422">
    <property type="component" value="Unassembled WGS sequence"/>
</dbReference>
<keyword evidence="7" id="KW-1185">Reference proteome</keyword>
<dbReference type="PANTHER" id="PTHR38102:SF1">
    <property type="entry name" value="PERIPLASMIC CHAPERONE SPY"/>
    <property type="match status" value="1"/>
</dbReference>
<dbReference type="PANTHER" id="PTHR38102">
    <property type="entry name" value="PERIPLASMIC CHAPERONE SPY"/>
    <property type="match status" value="1"/>
</dbReference>
<evidence type="ECO:0000256" key="4">
    <source>
        <dbReference type="ARBA" id="ARBA00022764"/>
    </source>
</evidence>
<evidence type="ECO:0000313" key="7">
    <source>
        <dbReference type="Proteomes" id="UP001596422"/>
    </source>
</evidence>
<feature type="signal peptide" evidence="5">
    <location>
        <begin position="1"/>
        <end position="28"/>
    </location>
</feature>
<feature type="chain" id="PRO_5046792997" evidence="5">
    <location>
        <begin position="29"/>
        <end position="180"/>
    </location>
</feature>
<evidence type="ECO:0000256" key="5">
    <source>
        <dbReference type="SAM" id="SignalP"/>
    </source>
</evidence>
<dbReference type="Gene3D" id="1.20.120.1490">
    <property type="match status" value="1"/>
</dbReference>
<comment type="similarity">
    <text evidence="2">Belongs to the CpxP/Spy family.</text>
</comment>
<name>A0ABW2A6P9_9GAMM</name>
<keyword evidence="4" id="KW-0574">Periplasm</keyword>
<comment type="subcellular location">
    <subcellularLocation>
        <location evidence="1">Periplasm</location>
    </subcellularLocation>
</comment>